<organism evidence="1 2">
    <name type="scientific">Aneurinibacillus aneurinilyticus ATCC 12856</name>
    <dbReference type="NCBI Taxonomy" id="649747"/>
    <lineage>
        <taxon>Bacteria</taxon>
        <taxon>Bacillati</taxon>
        <taxon>Bacillota</taxon>
        <taxon>Bacilli</taxon>
        <taxon>Bacillales</taxon>
        <taxon>Paenibacillaceae</taxon>
        <taxon>Aneurinibacillus group</taxon>
        <taxon>Aneurinibacillus</taxon>
    </lineage>
</organism>
<gene>
    <name evidence="1" type="ORF">HMPREF0083_03421</name>
</gene>
<evidence type="ECO:0000313" key="2">
    <source>
        <dbReference type="Proteomes" id="UP000016511"/>
    </source>
</evidence>
<dbReference type="HOGENOM" id="CLU_3284030_0_0_9"/>
<proteinExistence type="predicted"/>
<reference evidence="1 2" key="1">
    <citation type="submission" date="2013-08" db="EMBL/GenBank/DDBJ databases">
        <authorList>
            <person name="Weinstock G."/>
            <person name="Sodergren E."/>
            <person name="Wylie T."/>
            <person name="Fulton L."/>
            <person name="Fulton R."/>
            <person name="Fronick C."/>
            <person name="O'Laughlin M."/>
            <person name="Godfrey J."/>
            <person name="Miner T."/>
            <person name="Herter B."/>
            <person name="Appelbaum E."/>
            <person name="Cordes M."/>
            <person name="Lek S."/>
            <person name="Wollam A."/>
            <person name="Pepin K.H."/>
            <person name="Palsikar V.B."/>
            <person name="Mitreva M."/>
            <person name="Wilson R.K."/>
        </authorList>
    </citation>
    <scope>NUCLEOTIDE SEQUENCE [LARGE SCALE GENOMIC DNA]</scope>
    <source>
        <strain evidence="1 2">ATCC 12856</strain>
    </source>
</reference>
<dbReference type="EMBL" id="AWSJ01000203">
    <property type="protein sequence ID" value="ERI08499.1"/>
    <property type="molecule type" value="Genomic_DNA"/>
</dbReference>
<dbReference type="Proteomes" id="UP000016511">
    <property type="component" value="Unassembled WGS sequence"/>
</dbReference>
<name>U1WIT6_ANEAE</name>
<sequence>MADGALFKKIIGSSENKKRRTKKRSFICLKSRLYKLPPLI</sequence>
<evidence type="ECO:0000313" key="1">
    <source>
        <dbReference type="EMBL" id="ERI08499.1"/>
    </source>
</evidence>
<comment type="caution">
    <text evidence="1">The sequence shown here is derived from an EMBL/GenBank/DDBJ whole genome shotgun (WGS) entry which is preliminary data.</text>
</comment>
<dbReference type="AlphaFoldDB" id="U1WIT6"/>
<protein>
    <submittedName>
        <fullName evidence="1">Uncharacterized protein</fullName>
    </submittedName>
</protein>
<accession>U1WIT6</accession>
<keyword evidence="2" id="KW-1185">Reference proteome</keyword>